<dbReference type="EMBL" id="VIIS01001627">
    <property type="protein sequence ID" value="KAF0295305.1"/>
    <property type="molecule type" value="Genomic_DNA"/>
</dbReference>
<comment type="caution">
    <text evidence="1">The sequence shown here is derived from an EMBL/GenBank/DDBJ whole genome shotgun (WGS) entry which is preliminary data.</text>
</comment>
<protein>
    <submittedName>
        <fullName evidence="1">Coiled-coil and C2 domain-containing protein 1-like</fullName>
    </submittedName>
</protein>
<dbReference type="Proteomes" id="UP000440578">
    <property type="component" value="Unassembled WGS sequence"/>
</dbReference>
<sequence length="66" mass="7626">MTNNVSTTIGRTVLLRCRIFQLDGQAIVEGRRTVKGKLEVKMRMRKPAVSDQVEQIKEKWLVIDKL</sequence>
<accession>A0A6A4VMF1</accession>
<name>A0A6A4VMF1_AMPAM</name>
<keyword evidence="2" id="KW-1185">Reference proteome</keyword>
<organism evidence="1 2">
    <name type="scientific">Amphibalanus amphitrite</name>
    <name type="common">Striped barnacle</name>
    <name type="synonym">Balanus amphitrite</name>
    <dbReference type="NCBI Taxonomy" id="1232801"/>
    <lineage>
        <taxon>Eukaryota</taxon>
        <taxon>Metazoa</taxon>
        <taxon>Ecdysozoa</taxon>
        <taxon>Arthropoda</taxon>
        <taxon>Crustacea</taxon>
        <taxon>Multicrustacea</taxon>
        <taxon>Cirripedia</taxon>
        <taxon>Thoracica</taxon>
        <taxon>Thoracicalcarea</taxon>
        <taxon>Balanomorpha</taxon>
        <taxon>Balanoidea</taxon>
        <taxon>Balanidae</taxon>
        <taxon>Amphibalaninae</taxon>
        <taxon>Amphibalanus</taxon>
    </lineage>
</organism>
<dbReference type="AlphaFoldDB" id="A0A6A4VMF1"/>
<proteinExistence type="predicted"/>
<evidence type="ECO:0000313" key="2">
    <source>
        <dbReference type="Proteomes" id="UP000440578"/>
    </source>
</evidence>
<gene>
    <name evidence="1" type="ORF">FJT64_007136</name>
</gene>
<evidence type="ECO:0000313" key="1">
    <source>
        <dbReference type="EMBL" id="KAF0295305.1"/>
    </source>
</evidence>
<reference evidence="1 2" key="1">
    <citation type="submission" date="2019-07" db="EMBL/GenBank/DDBJ databases">
        <title>Draft genome assembly of a fouling barnacle, Amphibalanus amphitrite (Darwin, 1854): The first reference genome for Thecostraca.</title>
        <authorList>
            <person name="Kim W."/>
        </authorList>
    </citation>
    <scope>NUCLEOTIDE SEQUENCE [LARGE SCALE GENOMIC DNA]</scope>
    <source>
        <strain evidence="1">SNU_AA5</strain>
        <tissue evidence="1">Soma without cirri and trophi</tissue>
    </source>
</reference>